<accession>A0A4V3DYV0</accession>
<dbReference type="AlphaFoldDB" id="A0A4V3DYV0"/>
<dbReference type="EMBL" id="SNZR01000011">
    <property type="protein sequence ID" value="TDR94049.1"/>
    <property type="molecule type" value="Genomic_DNA"/>
</dbReference>
<protein>
    <submittedName>
        <fullName evidence="1">Uncharacterized protein</fullName>
    </submittedName>
</protein>
<evidence type="ECO:0000313" key="1">
    <source>
        <dbReference type="EMBL" id="TDR94049.1"/>
    </source>
</evidence>
<organism evidence="1 2">
    <name type="scientific">Enterovirga rhinocerotis</name>
    <dbReference type="NCBI Taxonomy" id="1339210"/>
    <lineage>
        <taxon>Bacteria</taxon>
        <taxon>Pseudomonadati</taxon>
        <taxon>Pseudomonadota</taxon>
        <taxon>Alphaproteobacteria</taxon>
        <taxon>Hyphomicrobiales</taxon>
        <taxon>Methylobacteriaceae</taxon>
        <taxon>Enterovirga</taxon>
    </lineage>
</organism>
<evidence type="ECO:0000313" key="2">
    <source>
        <dbReference type="Proteomes" id="UP000295122"/>
    </source>
</evidence>
<proteinExistence type="predicted"/>
<reference evidence="1 2" key="1">
    <citation type="submission" date="2019-03" db="EMBL/GenBank/DDBJ databases">
        <title>Genomic Encyclopedia of Type Strains, Phase IV (KMG-IV): sequencing the most valuable type-strain genomes for metagenomic binning, comparative biology and taxonomic classification.</title>
        <authorList>
            <person name="Goeker M."/>
        </authorList>
    </citation>
    <scope>NUCLEOTIDE SEQUENCE [LARGE SCALE GENOMIC DNA]</scope>
    <source>
        <strain evidence="1 2">DSM 25903</strain>
    </source>
</reference>
<gene>
    <name evidence="1" type="ORF">EV668_1320</name>
</gene>
<dbReference type="Proteomes" id="UP000295122">
    <property type="component" value="Unassembled WGS sequence"/>
</dbReference>
<comment type="caution">
    <text evidence="1">The sequence shown here is derived from an EMBL/GenBank/DDBJ whole genome shotgun (WGS) entry which is preliminary data.</text>
</comment>
<name>A0A4V3DYV0_9HYPH</name>
<sequence length="64" mass="7675">MSPVLALQAFARARLDGWRERRRLNRIAWRVRKASALRRRAEQLDEEAVRRFNAEYPIVGGRRR</sequence>
<keyword evidence="2" id="KW-1185">Reference proteome</keyword>